<sequence length="344" mass="38967">MKKTILVMAVFAMLASCKKKSDEVIKTPDQKEKLSPDIELVVKGATEESKPLYKRPETYNFLGFGYDVTDKFDDEASVRASVVDVLAYAASGSDLVSIARGTEGSWRTIHAKNAMELSEKFSSTYEETKGLRLFGNTIEKIFPGTVATDKKYVYGYYSNYMVWKRYEFYPEQRVNKFLTAGFRNDITLLSAEELIHKYGTHVLAGINMGSKFDVVYQAEAPAENRESVIMEGLRYAIKRTFGLMTGPMDAVKLENLNANSKAQIYYSSIGGELNRLRTEMINNRVMLNITDWRSTNTEDNARFIGVFRDRLVPLDSFIDEPLKKAAVKAYLGKYFADKAVRLTN</sequence>
<dbReference type="InterPro" id="IPR020864">
    <property type="entry name" value="MACPF"/>
</dbReference>
<dbReference type="Pfam" id="PF01823">
    <property type="entry name" value="MACPF"/>
    <property type="match status" value="1"/>
</dbReference>
<keyword evidence="3" id="KW-1185">Reference proteome</keyword>
<dbReference type="OrthoDB" id="1038436at2"/>
<reference evidence="3" key="1">
    <citation type="submission" date="2016-11" db="EMBL/GenBank/DDBJ databases">
        <authorList>
            <person name="Varghese N."/>
            <person name="Submissions S."/>
        </authorList>
    </citation>
    <scope>NUCLEOTIDE SEQUENCE [LARGE SCALE GENOMIC DNA]</scope>
    <source>
        <strain evidence="3">DSM 16990</strain>
    </source>
</reference>
<dbReference type="STRING" id="288992.SAMN04488522_101897"/>
<evidence type="ECO:0000259" key="1">
    <source>
        <dbReference type="Pfam" id="PF01823"/>
    </source>
</evidence>
<organism evidence="2 3">
    <name type="scientific">Pedobacter caeni</name>
    <dbReference type="NCBI Taxonomy" id="288992"/>
    <lineage>
        <taxon>Bacteria</taxon>
        <taxon>Pseudomonadati</taxon>
        <taxon>Bacteroidota</taxon>
        <taxon>Sphingobacteriia</taxon>
        <taxon>Sphingobacteriales</taxon>
        <taxon>Sphingobacteriaceae</taxon>
        <taxon>Pedobacter</taxon>
    </lineage>
</organism>
<protein>
    <submittedName>
        <fullName evidence="2">MAC/Perforin domain-containing protein</fullName>
    </submittedName>
</protein>
<gene>
    <name evidence="2" type="ORF">SAMN04488522_101897</name>
</gene>
<dbReference type="Proteomes" id="UP000184287">
    <property type="component" value="Unassembled WGS sequence"/>
</dbReference>
<proteinExistence type="predicted"/>
<feature type="domain" description="MACPF" evidence="1">
    <location>
        <begin position="191"/>
        <end position="220"/>
    </location>
</feature>
<dbReference type="RefSeq" id="WP_073227910.1">
    <property type="nucleotide sequence ID" value="NZ_FQUQ01000001.1"/>
</dbReference>
<dbReference type="EMBL" id="FQUQ01000001">
    <property type="protein sequence ID" value="SHE67930.1"/>
    <property type="molecule type" value="Genomic_DNA"/>
</dbReference>
<name>A0A1M4VGC9_9SPHI</name>
<accession>A0A1M4VGC9</accession>
<dbReference type="AlphaFoldDB" id="A0A1M4VGC9"/>
<evidence type="ECO:0000313" key="3">
    <source>
        <dbReference type="Proteomes" id="UP000184287"/>
    </source>
</evidence>
<dbReference type="PROSITE" id="PS51257">
    <property type="entry name" value="PROKAR_LIPOPROTEIN"/>
    <property type="match status" value="1"/>
</dbReference>
<evidence type="ECO:0000313" key="2">
    <source>
        <dbReference type="EMBL" id="SHE67930.1"/>
    </source>
</evidence>